<evidence type="ECO:0000256" key="1">
    <source>
        <dbReference type="SAM" id="Phobius"/>
    </source>
</evidence>
<organism evidence="2 3">
    <name type="scientific">Christensenella tenuis</name>
    <dbReference type="NCBI Taxonomy" id="2763033"/>
    <lineage>
        <taxon>Bacteria</taxon>
        <taxon>Bacillati</taxon>
        <taxon>Bacillota</taxon>
        <taxon>Clostridia</taxon>
        <taxon>Christensenellales</taxon>
        <taxon>Christensenellaceae</taxon>
        <taxon>Christensenella</taxon>
    </lineage>
</organism>
<evidence type="ECO:0000313" key="2">
    <source>
        <dbReference type="EMBL" id="MBC5647437.1"/>
    </source>
</evidence>
<reference evidence="2 3" key="1">
    <citation type="submission" date="2020-08" db="EMBL/GenBank/DDBJ databases">
        <title>Genome public.</title>
        <authorList>
            <person name="Liu C."/>
            <person name="Sun Q."/>
        </authorList>
    </citation>
    <scope>NUCLEOTIDE SEQUENCE [LARGE SCALE GENOMIC DNA]</scope>
    <source>
        <strain evidence="2 3">NSJ-35</strain>
    </source>
</reference>
<feature type="transmembrane region" description="Helical" evidence="1">
    <location>
        <begin position="6"/>
        <end position="39"/>
    </location>
</feature>
<protein>
    <recommendedName>
        <fullName evidence="4">DUF4190 domain-containing protein</fullName>
    </recommendedName>
</protein>
<proteinExistence type="predicted"/>
<keyword evidence="1" id="KW-0472">Membrane</keyword>
<keyword evidence="1" id="KW-0812">Transmembrane</keyword>
<keyword evidence="3" id="KW-1185">Reference proteome</keyword>
<dbReference type="EMBL" id="JACOON010000002">
    <property type="protein sequence ID" value="MBC5647437.1"/>
    <property type="molecule type" value="Genomic_DNA"/>
</dbReference>
<sequence>MENKSTFAVVSLVLGIVAIIFAFVFWPVGLVCGIIGLVLGSKAKKQAPSGMATAGWILSLIGLILSVILIIVAVACAGALLAAGMTAASMLG</sequence>
<evidence type="ECO:0008006" key="4">
    <source>
        <dbReference type="Google" id="ProtNLM"/>
    </source>
</evidence>
<gene>
    <name evidence="2" type="ORF">H8S18_03730</name>
</gene>
<comment type="caution">
    <text evidence="2">The sequence shown here is derived from an EMBL/GenBank/DDBJ whole genome shotgun (WGS) entry which is preliminary data.</text>
</comment>
<feature type="transmembrane region" description="Helical" evidence="1">
    <location>
        <begin position="60"/>
        <end position="83"/>
    </location>
</feature>
<name>A0ABR7ECD6_9FIRM</name>
<keyword evidence="1" id="KW-1133">Transmembrane helix</keyword>
<evidence type="ECO:0000313" key="3">
    <source>
        <dbReference type="Proteomes" id="UP000606889"/>
    </source>
</evidence>
<dbReference type="RefSeq" id="WP_186856973.1">
    <property type="nucleotide sequence ID" value="NZ_JACOON010000002.1"/>
</dbReference>
<dbReference type="Proteomes" id="UP000606889">
    <property type="component" value="Unassembled WGS sequence"/>
</dbReference>
<accession>A0ABR7ECD6</accession>